<keyword evidence="4" id="KW-1003">Cell membrane</keyword>
<dbReference type="EMBL" id="CP109965">
    <property type="protein sequence ID" value="WAJ70364.1"/>
    <property type="molecule type" value="Genomic_DNA"/>
</dbReference>
<dbReference type="Proteomes" id="UP001163726">
    <property type="component" value="Chromosome"/>
</dbReference>
<evidence type="ECO:0000256" key="1">
    <source>
        <dbReference type="ARBA" id="ARBA00004651"/>
    </source>
</evidence>
<dbReference type="Pfam" id="PF07690">
    <property type="entry name" value="MFS_1"/>
    <property type="match status" value="1"/>
</dbReference>
<dbReference type="Gene3D" id="1.20.1250.20">
    <property type="entry name" value="MFS general substrate transporter like domains"/>
    <property type="match status" value="2"/>
</dbReference>
<keyword evidence="12" id="KW-1185">Reference proteome</keyword>
<sequence>MLSGLKQQGLLFLTLSMLTGLIGSFVHPLMSLFIVEGLNSPPAYIGIYTVSVTLAGLVFSQWLGALADKGVSARKMFMIAITGMGVALLIFANSTSFWTVLIAGVLLFSMGNAAIPQVLTLGRQWAGRQPNINVTQFNSGLRAAISFAWIGGPPLGYALASGAEFSRSLYVAAFCALVALLFAFRFIPEVPSHAQKTTEHSKQAIPFSFWILGAAVMLGSAANIMYFSALPLYTIKELGFAKHMPGIFMGLVACLEIPIMLLAGKLAQKHNKINMIIFSFFCAMLFYTGIYFAEQVWHFIALQFINALFYGVFAGIGLTILQEELPLKIGFTSAFYSNAVKIGMMLGTSSTGLIAQFYSFRVASIGSFCAVALALTCLLLFSYLKRKAVESTECEQSFTITESKASA</sequence>
<name>A0ABY7ALE7_9ALTE</name>
<dbReference type="SUPFAM" id="SSF103473">
    <property type="entry name" value="MFS general substrate transporter"/>
    <property type="match status" value="1"/>
</dbReference>
<feature type="transmembrane region" description="Helical" evidence="9">
    <location>
        <begin position="169"/>
        <end position="187"/>
    </location>
</feature>
<feature type="transmembrane region" description="Helical" evidence="9">
    <location>
        <begin position="365"/>
        <end position="384"/>
    </location>
</feature>
<feature type="transmembrane region" description="Helical" evidence="9">
    <location>
        <begin position="275"/>
        <end position="293"/>
    </location>
</feature>
<evidence type="ECO:0000256" key="7">
    <source>
        <dbReference type="ARBA" id="ARBA00022989"/>
    </source>
</evidence>
<evidence type="ECO:0000256" key="2">
    <source>
        <dbReference type="ARBA" id="ARBA00006523"/>
    </source>
</evidence>
<evidence type="ECO:0000256" key="3">
    <source>
        <dbReference type="ARBA" id="ARBA00022448"/>
    </source>
</evidence>
<dbReference type="PANTHER" id="PTHR23535:SF2">
    <property type="entry name" value="SUGAR EFFLUX TRANSPORTER A-RELATED"/>
    <property type="match status" value="1"/>
</dbReference>
<dbReference type="InterPro" id="IPR036259">
    <property type="entry name" value="MFS_trans_sf"/>
</dbReference>
<keyword evidence="5" id="KW-0762">Sugar transport</keyword>
<gene>
    <name evidence="11" type="ORF">OLW01_00670</name>
</gene>
<evidence type="ECO:0000256" key="5">
    <source>
        <dbReference type="ARBA" id="ARBA00022597"/>
    </source>
</evidence>
<dbReference type="PANTHER" id="PTHR23535">
    <property type="entry name" value="SUGAR EFFLUX TRANSPORTER A-RELATED"/>
    <property type="match status" value="1"/>
</dbReference>
<evidence type="ECO:0000256" key="4">
    <source>
        <dbReference type="ARBA" id="ARBA00022475"/>
    </source>
</evidence>
<dbReference type="RefSeq" id="WP_268074666.1">
    <property type="nucleotide sequence ID" value="NZ_CP109965.1"/>
</dbReference>
<dbReference type="InterPro" id="IPR011701">
    <property type="entry name" value="MFS"/>
</dbReference>
<dbReference type="PROSITE" id="PS50850">
    <property type="entry name" value="MFS"/>
    <property type="match status" value="1"/>
</dbReference>
<keyword evidence="3" id="KW-0813">Transport</keyword>
<feature type="transmembrane region" description="Helical" evidence="9">
    <location>
        <begin position="41"/>
        <end position="64"/>
    </location>
</feature>
<evidence type="ECO:0000256" key="8">
    <source>
        <dbReference type="ARBA" id="ARBA00023136"/>
    </source>
</evidence>
<evidence type="ECO:0000313" key="12">
    <source>
        <dbReference type="Proteomes" id="UP001163726"/>
    </source>
</evidence>
<feature type="transmembrane region" description="Helical" evidence="9">
    <location>
        <begin position="299"/>
        <end position="321"/>
    </location>
</feature>
<accession>A0ABY7ALE7</accession>
<comment type="similarity">
    <text evidence="2">Belongs to the major facilitator superfamily. Set transporter family.</text>
</comment>
<keyword evidence="7 9" id="KW-1133">Transmembrane helix</keyword>
<dbReference type="InterPro" id="IPR020846">
    <property type="entry name" value="MFS_dom"/>
</dbReference>
<feature type="transmembrane region" description="Helical" evidence="9">
    <location>
        <begin position="207"/>
        <end position="226"/>
    </location>
</feature>
<reference evidence="11" key="1">
    <citation type="submission" date="2022-10" db="EMBL/GenBank/DDBJ databases">
        <title>Catenovulum adriacola sp. nov. isolated in the Harbour of Susak.</title>
        <authorList>
            <person name="Schoch T."/>
            <person name="Reich S.J."/>
            <person name="Stoeferle S."/>
            <person name="Flaiz M."/>
            <person name="Kazda M."/>
            <person name="Riedel C.U."/>
            <person name="Duerre P."/>
        </authorList>
    </citation>
    <scope>NUCLEOTIDE SEQUENCE</scope>
    <source>
        <strain evidence="11">TS8</strain>
    </source>
</reference>
<keyword evidence="8 9" id="KW-0472">Membrane</keyword>
<evidence type="ECO:0000313" key="11">
    <source>
        <dbReference type="EMBL" id="WAJ70364.1"/>
    </source>
</evidence>
<proteinExistence type="inferred from homology"/>
<keyword evidence="6 9" id="KW-0812">Transmembrane</keyword>
<comment type="subcellular location">
    <subcellularLocation>
        <location evidence="1">Cell membrane</location>
        <topology evidence="1">Multi-pass membrane protein</topology>
    </subcellularLocation>
</comment>
<evidence type="ECO:0000259" key="10">
    <source>
        <dbReference type="PROSITE" id="PS50850"/>
    </source>
</evidence>
<evidence type="ECO:0000256" key="6">
    <source>
        <dbReference type="ARBA" id="ARBA00022692"/>
    </source>
</evidence>
<evidence type="ECO:0000256" key="9">
    <source>
        <dbReference type="SAM" id="Phobius"/>
    </source>
</evidence>
<feature type="transmembrane region" description="Helical" evidence="9">
    <location>
        <begin position="246"/>
        <end position="263"/>
    </location>
</feature>
<feature type="domain" description="Major facilitator superfamily (MFS) profile" evidence="10">
    <location>
        <begin position="9"/>
        <end position="390"/>
    </location>
</feature>
<protein>
    <submittedName>
        <fullName evidence="11">Sugar efflux transporter</fullName>
    </submittedName>
</protein>
<feature type="transmembrane region" description="Helical" evidence="9">
    <location>
        <begin position="12"/>
        <end position="35"/>
    </location>
</feature>
<organism evidence="11 12">
    <name type="scientific">Catenovulum adriaticum</name>
    <dbReference type="NCBI Taxonomy" id="2984846"/>
    <lineage>
        <taxon>Bacteria</taxon>
        <taxon>Pseudomonadati</taxon>
        <taxon>Pseudomonadota</taxon>
        <taxon>Gammaproteobacteria</taxon>
        <taxon>Alteromonadales</taxon>
        <taxon>Alteromonadaceae</taxon>
        <taxon>Catenovulum</taxon>
    </lineage>
</organism>
<dbReference type="CDD" id="cd17471">
    <property type="entry name" value="MFS_Set"/>
    <property type="match status" value="1"/>
</dbReference>